<evidence type="ECO:0000259" key="6">
    <source>
        <dbReference type="PROSITE" id="PS50893"/>
    </source>
</evidence>
<dbReference type="SUPFAM" id="SSF52540">
    <property type="entry name" value="P-loop containing nucleoside triphosphate hydrolases"/>
    <property type="match status" value="2"/>
</dbReference>
<evidence type="ECO:0000256" key="2">
    <source>
        <dbReference type="ARBA" id="ARBA00022741"/>
    </source>
</evidence>
<dbReference type="FunFam" id="3.40.50.300:FF:000011">
    <property type="entry name" value="Putative ABC transporter ATP-binding component"/>
    <property type="match status" value="1"/>
</dbReference>
<dbReference type="InterPro" id="IPR027417">
    <property type="entry name" value="P-loop_NTPase"/>
</dbReference>
<comment type="caution">
    <text evidence="7">The sequence shown here is derived from an EMBL/GenBank/DDBJ whole genome shotgun (WGS) entry which is preliminary data.</text>
</comment>
<evidence type="ECO:0000256" key="3">
    <source>
        <dbReference type="ARBA" id="ARBA00022840"/>
    </source>
</evidence>
<dbReference type="NCBIfam" id="NF011646">
    <property type="entry name" value="PRK15064.1"/>
    <property type="match status" value="1"/>
</dbReference>
<dbReference type="CDD" id="cd03221">
    <property type="entry name" value="ABCF_EF-3"/>
    <property type="match status" value="2"/>
</dbReference>
<proteinExistence type="inferred from homology"/>
<dbReference type="PROSITE" id="PS50893">
    <property type="entry name" value="ABC_TRANSPORTER_2"/>
    <property type="match status" value="2"/>
</dbReference>
<gene>
    <name evidence="7" type="ORF">VII00023_10789</name>
</gene>
<dbReference type="GO" id="GO:0005524">
    <property type="term" value="F:ATP binding"/>
    <property type="evidence" value="ECO:0007669"/>
    <property type="project" value="UniProtKB-KW"/>
</dbReference>
<feature type="domain" description="ABC transporter" evidence="6">
    <location>
        <begin position="302"/>
        <end position="520"/>
    </location>
</feature>
<dbReference type="PANTHER" id="PTHR42855">
    <property type="entry name" value="ABC TRANSPORTER ATP-BINDING SUBUNIT"/>
    <property type="match status" value="1"/>
</dbReference>
<keyword evidence="3 7" id="KW-0067">ATP-binding</keyword>
<dbReference type="EMBL" id="AFWF01000308">
    <property type="protein sequence ID" value="EGU30490.1"/>
    <property type="molecule type" value="Genomic_DNA"/>
</dbReference>
<dbReference type="InterPro" id="IPR032781">
    <property type="entry name" value="ABC_tran_Xtn"/>
</dbReference>
<reference evidence="7 8" key="1">
    <citation type="journal article" date="2012" name="Int. J. Syst. Evol. Microbiol.">
        <title>Vibrio caribbeanicus sp. nov., isolated from the marine sponge Scleritoderma cyanea.</title>
        <authorList>
            <person name="Hoffmann M."/>
            <person name="Monday S.R."/>
            <person name="Allard M.W."/>
            <person name="Strain E.A."/>
            <person name="Whittaker P."/>
            <person name="Naum M."/>
            <person name="McCarthy P.J."/>
            <person name="Lopez J.V."/>
            <person name="Fischer M."/>
            <person name="Brown E.W."/>
        </authorList>
    </citation>
    <scope>NUCLEOTIDE SEQUENCE [LARGE SCALE GENOMIC DNA]</scope>
    <source>
        <strain evidence="7 8">ATCC 700023</strain>
    </source>
</reference>
<dbReference type="InterPro" id="IPR051309">
    <property type="entry name" value="ABCF_ATPase"/>
</dbReference>
<evidence type="ECO:0000256" key="1">
    <source>
        <dbReference type="ARBA" id="ARBA00022737"/>
    </source>
</evidence>
<dbReference type="AlphaFoldDB" id="F9S813"/>
<evidence type="ECO:0000313" key="7">
    <source>
        <dbReference type="EMBL" id="EGU30490.1"/>
    </source>
</evidence>
<keyword evidence="8" id="KW-1185">Reference proteome</keyword>
<evidence type="ECO:0000256" key="4">
    <source>
        <dbReference type="ARBA" id="ARBA00061551"/>
    </source>
</evidence>
<dbReference type="GO" id="GO:0016887">
    <property type="term" value="F:ATP hydrolysis activity"/>
    <property type="evidence" value="ECO:0007669"/>
    <property type="project" value="InterPro"/>
</dbReference>
<dbReference type="Pfam" id="PF00005">
    <property type="entry name" value="ABC_tran"/>
    <property type="match status" value="2"/>
</dbReference>
<evidence type="ECO:0000256" key="5">
    <source>
        <dbReference type="ARBA" id="ARBA00074044"/>
    </source>
</evidence>
<dbReference type="InterPro" id="IPR003439">
    <property type="entry name" value="ABC_transporter-like_ATP-bd"/>
</dbReference>
<keyword evidence="2" id="KW-0547">Nucleotide-binding</keyword>
<dbReference type="Pfam" id="PF12848">
    <property type="entry name" value="ABC_tran_Xtn"/>
    <property type="match status" value="1"/>
</dbReference>
<dbReference type="InterPro" id="IPR003593">
    <property type="entry name" value="AAA+_ATPase"/>
</dbReference>
<dbReference type="Proteomes" id="UP000004605">
    <property type="component" value="Unassembled WGS sequence"/>
</dbReference>
<dbReference type="Gene3D" id="3.40.50.300">
    <property type="entry name" value="P-loop containing nucleotide triphosphate hydrolases"/>
    <property type="match status" value="2"/>
</dbReference>
<protein>
    <recommendedName>
        <fullName evidence="5">Probable ATP-binding protein YbiT</fullName>
    </recommendedName>
</protein>
<dbReference type="FunFam" id="3.40.50.300:FF:000070">
    <property type="entry name" value="Putative ABC transporter ATP-binding component"/>
    <property type="match status" value="1"/>
</dbReference>
<dbReference type="SMART" id="SM00382">
    <property type="entry name" value="AAA"/>
    <property type="match status" value="2"/>
</dbReference>
<sequence>MQFGAKPLFENISVKFGEGNRYGLIGANGCGKSTFMKILSGELEQSAGNVSYDPNERVAKLNQDQFAYEEFTVIDTVIMGYKELWAVKQERDRIYSLPEMSEEDGMKVADLEVEFAEMDGYMAESKAGELLLAVGIPLEQHFGLMSEVAPGWKLRVLLAQVLFADPHIMLLDEPTNNLDMDTIGWLEDTLNQRNCTMIIISHDRHFLNSVCTHMADLDYGELRVYPGNYDEYMTAATQARTRLLSDNAKKKAQIAELQTFVARFSANASKAKQATSRAKQIDKIQLDEVKASSRQNPFIRFEQSKELFRNALNVEGLTQGFDQDLFSNFDAIFEVGERVAIIGENGVGKTTLLNTLAGVLEPRSGEFKWSENANIGYYAQDHAHDFAEDLNLTDWMGQWRQEGDDEQVVRGFLGRMLFGQDDIKKSVKVLSGGEQGRMLLGKLMMHKPNMLLMDEPTNHMDMESIEALNTALEEYKGTLFFVSHDRIFVDSLATRILEIRDGKIHDFRGTYAEYQKHRGIDA</sequence>
<feature type="domain" description="ABC transporter" evidence="6">
    <location>
        <begin position="1"/>
        <end position="244"/>
    </location>
</feature>
<name>F9S813_9VIBR</name>
<dbReference type="PANTHER" id="PTHR42855:SF2">
    <property type="entry name" value="DRUG RESISTANCE ABC TRANSPORTER,ATP-BINDING PROTEIN"/>
    <property type="match status" value="1"/>
</dbReference>
<keyword evidence="1" id="KW-0677">Repeat</keyword>
<organism evidence="7 8">
    <name type="scientific">Vibrio ichthyoenteri ATCC 700023</name>
    <dbReference type="NCBI Taxonomy" id="870968"/>
    <lineage>
        <taxon>Bacteria</taxon>
        <taxon>Pseudomonadati</taxon>
        <taxon>Pseudomonadota</taxon>
        <taxon>Gammaproteobacteria</taxon>
        <taxon>Vibrionales</taxon>
        <taxon>Vibrionaceae</taxon>
        <taxon>Vibrio</taxon>
    </lineage>
</organism>
<evidence type="ECO:0000313" key="8">
    <source>
        <dbReference type="Proteomes" id="UP000004605"/>
    </source>
</evidence>
<comment type="similarity">
    <text evidence="4">Belongs to the ABC transporter superfamily. ABCF family. YbiT subfamily.</text>
</comment>
<accession>F9S813</accession>